<evidence type="ECO:0000313" key="3">
    <source>
        <dbReference type="Proteomes" id="UP000053989"/>
    </source>
</evidence>
<protein>
    <submittedName>
        <fullName evidence="2">Uncharacterized protein</fullName>
    </submittedName>
</protein>
<feature type="compositionally biased region" description="Basic and acidic residues" evidence="1">
    <location>
        <begin position="49"/>
        <end position="66"/>
    </location>
</feature>
<dbReference type="InParanoid" id="A0A0C3E1F3"/>
<gene>
    <name evidence="2" type="ORF">SCLCIDRAFT_21738</name>
</gene>
<dbReference type="AlphaFoldDB" id="A0A0C3E1F3"/>
<accession>A0A0C3E1F3</accession>
<dbReference type="EMBL" id="KN822016">
    <property type="protein sequence ID" value="KIM66595.1"/>
    <property type="molecule type" value="Genomic_DNA"/>
</dbReference>
<keyword evidence="3" id="KW-1185">Reference proteome</keyword>
<evidence type="ECO:0000313" key="2">
    <source>
        <dbReference type="EMBL" id="KIM66595.1"/>
    </source>
</evidence>
<name>A0A0C3E1F3_9AGAM</name>
<organism evidence="2 3">
    <name type="scientific">Scleroderma citrinum Foug A</name>
    <dbReference type="NCBI Taxonomy" id="1036808"/>
    <lineage>
        <taxon>Eukaryota</taxon>
        <taxon>Fungi</taxon>
        <taxon>Dikarya</taxon>
        <taxon>Basidiomycota</taxon>
        <taxon>Agaricomycotina</taxon>
        <taxon>Agaricomycetes</taxon>
        <taxon>Agaricomycetidae</taxon>
        <taxon>Boletales</taxon>
        <taxon>Sclerodermatineae</taxon>
        <taxon>Sclerodermataceae</taxon>
        <taxon>Scleroderma</taxon>
    </lineage>
</organism>
<sequence length="119" mass="12757">MPEPTNIWKRVSVSGRSVYVPVNAPIETTSQTFAFRRLKRAGEAIVPDVEGKTAEGDDSSGDRDSDNGDGGSTTSSSSIDSKQVKAVQLAGESHPSDIQTICMDLLHGDVDMEEPKLHL</sequence>
<feature type="compositionally biased region" description="Low complexity" evidence="1">
    <location>
        <begin position="72"/>
        <end position="81"/>
    </location>
</feature>
<dbReference type="Proteomes" id="UP000053989">
    <property type="component" value="Unassembled WGS sequence"/>
</dbReference>
<evidence type="ECO:0000256" key="1">
    <source>
        <dbReference type="SAM" id="MobiDB-lite"/>
    </source>
</evidence>
<proteinExistence type="predicted"/>
<feature type="region of interest" description="Disordered" evidence="1">
    <location>
        <begin position="44"/>
        <end position="93"/>
    </location>
</feature>
<reference evidence="2 3" key="1">
    <citation type="submission" date="2014-04" db="EMBL/GenBank/DDBJ databases">
        <authorList>
            <consortium name="DOE Joint Genome Institute"/>
            <person name="Kuo A."/>
            <person name="Kohler A."/>
            <person name="Nagy L.G."/>
            <person name="Floudas D."/>
            <person name="Copeland A."/>
            <person name="Barry K.W."/>
            <person name="Cichocki N."/>
            <person name="Veneault-Fourrey C."/>
            <person name="LaButti K."/>
            <person name="Lindquist E.A."/>
            <person name="Lipzen A."/>
            <person name="Lundell T."/>
            <person name="Morin E."/>
            <person name="Murat C."/>
            <person name="Sun H."/>
            <person name="Tunlid A."/>
            <person name="Henrissat B."/>
            <person name="Grigoriev I.V."/>
            <person name="Hibbett D.S."/>
            <person name="Martin F."/>
            <person name="Nordberg H.P."/>
            <person name="Cantor M.N."/>
            <person name="Hua S.X."/>
        </authorList>
    </citation>
    <scope>NUCLEOTIDE SEQUENCE [LARGE SCALE GENOMIC DNA]</scope>
    <source>
        <strain evidence="2 3">Foug A</strain>
    </source>
</reference>
<dbReference type="HOGENOM" id="CLU_2062839_0_0_1"/>
<reference evidence="3" key="2">
    <citation type="submission" date="2015-01" db="EMBL/GenBank/DDBJ databases">
        <title>Evolutionary Origins and Diversification of the Mycorrhizal Mutualists.</title>
        <authorList>
            <consortium name="DOE Joint Genome Institute"/>
            <consortium name="Mycorrhizal Genomics Consortium"/>
            <person name="Kohler A."/>
            <person name="Kuo A."/>
            <person name="Nagy L.G."/>
            <person name="Floudas D."/>
            <person name="Copeland A."/>
            <person name="Barry K.W."/>
            <person name="Cichocki N."/>
            <person name="Veneault-Fourrey C."/>
            <person name="LaButti K."/>
            <person name="Lindquist E.A."/>
            <person name="Lipzen A."/>
            <person name="Lundell T."/>
            <person name="Morin E."/>
            <person name="Murat C."/>
            <person name="Riley R."/>
            <person name="Ohm R."/>
            <person name="Sun H."/>
            <person name="Tunlid A."/>
            <person name="Henrissat B."/>
            <person name="Grigoriev I.V."/>
            <person name="Hibbett D.S."/>
            <person name="Martin F."/>
        </authorList>
    </citation>
    <scope>NUCLEOTIDE SEQUENCE [LARGE SCALE GENOMIC DNA]</scope>
    <source>
        <strain evidence="3">Foug A</strain>
    </source>
</reference>